<dbReference type="GO" id="GO:0016787">
    <property type="term" value="F:hydrolase activity"/>
    <property type="evidence" value="ECO:0007669"/>
    <property type="project" value="UniProtKB-KW"/>
</dbReference>
<dbReference type="InterPro" id="IPR050593">
    <property type="entry name" value="LovG"/>
</dbReference>
<name>A0AAI9THP1_PENTH</name>
<gene>
    <name evidence="3" type="ORF">VN97_g5756</name>
</gene>
<evidence type="ECO:0000313" key="3">
    <source>
        <dbReference type="EMBL" id="KAJ9487555.1"/>
    </source>
</evidence>
<dbReference type="InterPro" id="IPR005645">
    <property type="entry name" value="FSH-like_dom"/>
</dbReference>
<dbReference type="PANTHER" id="PTHR48070">
    <property type="entry name" value="ESTERASE OVCA2"/>
    <property type="match status" value="1"/>
</dbReference>
<accession>A0AAI9THP1</accession>
<protein>
    <recommendedName>
        <fullName evidence="2">Serine hydrolase domain-containing protein</fullName>
    </recommendedName>
</protein>
<reference evidence="3" key="1">
    <citation type="submission" date="2015-06" db="EMBL/GenBank/DDBJ databases">
        <authorList>
            <person name="Nguyen H."/>
        </authorList>
    </citation>
    <scope>NUCLEOTIDE SEQUENCE</scope>
    <source>
        <strain evidence="3">DAOM 180753</strain>
    </source>
</reference>
<dbReference type="AlphaFoldDB" id="A0AAI9THP1"/>
<dbReference type="GO" id="GO:0019748">
    <property type="term" value="P:secondary metabolic process"/>
    <property type="evidence" value="ECO:0007669"/>
    <property type="project" value="TreeGrafter"/>
</dbReference>
<proteinExistence type="predicted"/>
<dbReference type="GO" id="GO:0005634">
    <property type="term" value="C:nucleus"/>
    <property type="evidence" value="ECO:0007669"/>
    <property type="project" value="TreeGrafter"/>
</dbReference>
<organism evidence="3 4">
    <name type="scientific">Penicillium thymicola</name>
    <dbReference type="NCBI Taxonomy" id="293382"/>
    <lineage>
        <taxon>Eukaryota</taxon>
        <taxon>Fungi</taxon>
        <taxon>Dikarya</taxon>
        <taxon>Ascomycota</taxon>
        <taxon>Pezizomycotina</taxon>
        <taxon>Eurotiomycetes</taxon>
        <taxon>Eurotiomycetidae</taxon>
        <taxon>Eurotiales</taxon>
        <taxon>Aspergillaceae</taxon>
        <taxon>Penicillium</taxon>
    </lineage>
</organism>
<dbReference type="GO" id="GO:0072330">
    <property type="term" value="P:monocarboxylic acid biosynthetic process"/>
    <property type="evidence" value="ECO:0007669"/>
    <property type="project" value="UniProtKB-ARBA"/>
</dbReference>
<dbReference type="EMBL" id="LACB01000154">
    <property type="protein sequence ID" value="KAJ9487555.1"/>
    <property type="molecule type" value="Genomic_DNA"/>
</dbReference>
<keyword evidence="4" id="KW-1185">Reference proteome</keyword>
<comment type="caution">
    <text evidence="3">The sequence shown here is derived from an EMBL/GenBank/DDBJ whole genome shotgun (WGS) entry which is preliminary data.</text>
</comment>
<dbReference type="PANTHER" id="PTHR48070:SF4">
    <property type="entry name" value="ESTERASE ALNB"/>
    <property type="match status" value="1"/>
</dbReference>
<dbReference type="SUPFAM" id="SSF53474">
    <property type="entry name" value="alpha/beta-Hydrolases"/>
    <property type="match status" value="1"/>
</dbReference>
<evidence type="ECO:0000313" key="4">
    <source>
        <dbReference type="Proteomes" id="UP001227192"/>
    </source>
</evidence>
<feature type="domain" description="Serine hydrolase" evidence="2">
    <location>
        <begin position="24"/>
        <end position="152"/>
    </location>
</feature>
<dbReference type="Gene3D" id="3.40.50.1820">
    <property type="entry name" value="alpha/beta hydrolase"/>
    <property type="match status" value="1"/>
</dbReference>
<dbReference type="GO" id="GO:0005737">
    <property type="term" value="C:cytoplasm"/>
    <property type="evidence" value="ECO:0007669"/>
    <property type="project" value="TreeGrafter"/>
</dbReference>
<keyword evidence="1" id="KW-0378">Hydrolase</keyword>
<dbReference type="Proteomes" id="UP001227192">
    <property type="component" value="Unassembled WGS sequence"/>
</dbReference>
<dbReference type="InterPro" id="IPR029058">
    <property type="entry name" value="AB_hydrolase_fold"/>
</dbReference>
<reference evidence="3" key="2">
    <citation type="journal article" date="2016" name="Fungal Biol.">
        <title>Ochratoxin A production by Penicillium thymicola.</title>
        <authorList>
            <person name="Nguyen H.D.T."/>
            <person name="McMullin D.R."/>
            <person name="Ponomareva E."/>
            <person name="Riley R."/>
            <person name="Pomraning K.R."/>
            <person name="Baker S.E."/>
            <person name="Seifert K.A."/>
        </authorList>
    </citation>
    <scope>NUCLEOTIDE SEQUENCE</scope>
    <source>
        <strain evidence="3">DAOM 180753</strain>
    </source>
</reference>
<dbReference type="GO" id="GO:0017000">
    <property type="term" value="P:antibiotic biosynthetic process"/>
    <property type="evidence" value="ECO:0007669"/>
    <property type="project" value="UniProtKB-ARBA"/>
</dbReference>
<evidence type="ECO:0000256" key="1">
    <source>
        <dbReference type="ARBA" id="ARBA00022801"/>
    </source>
</evidence>
<sequence>MRVRNNAAGGNPEDAMRDLAGGAGCRNYTELMDYLYETLEKHPEISGLVAYSEGASAAATFILDEERRHREEGRDRQIKCAMFITGWPAFNRDKGFILSDEGGEEIIDVPTLHVVGANDPFRYGSYALYDICDPDTTELFDMGKGHVIPRSGLVINELSNAIRELIKKTATTIT</sequence>
<dbReference type="Pfam" id="PF03959">
    <property type="entry name" value="FSH1"/>
    <property type="match status" value="1"/>
</dbReference>
<evidence type="ECO:0000259" key="2">
    <source>
        <dbReference type="Pfam" id="PF03959"/>
    </source>
</evidence>